<feature type="compositionally biased region" description="Gly residues" evidence="4">
    <location>
        <begin position="621"/>
        <end position="636"/>
    </location>
</feature>
<evidence type="ECO:0000256" key="3">
    <source>
        <dbReference type="ARBA" id="ARBA00025776"/>
    </source>
</evidence>
<dbReference type="Pfam" id="PF00801">
    <property type="entry name" value="PKD"/>
    <property type="match status" value="1"/>
</dbReference>
<reference evidence="6" key="3">
    <citation type="submission" date="2025-09" db="UniProtKB">
        <authorList>
            <consortium name="Ensembl"/>
        </authorList>
    </citation>
    <scope>IDENTIFICATION</scope>
</reference>
<dbReference type="GO" id="GO:0042470">
    <property type="term" value="C:melanosome"/>
    <property type="evidence" value="ECO:0007669"/>
    <property type="project" value="TreeGrafter"/>
</dbReference>
<dbReference type="Pfam" id="PF26141">
    <property type="entry name" value="PMEL_NMB_N"/>
    <property type="match status" value="1"/>
</dbReference>
<dbReference type="InterPro" id="IPR013783">
    <property type="entry name" value="Ig-like_fold"/>
</dbReference>
<name>A0A8V5GUK6_MELUD</name>
<dbReference type="Proteomes" id="UP000694405">
    <property type="component" value="Chromosome 21"/>
</dbReference>
<dbReference type="InterPro" id="IPR022409">
    <property type="entry name" value="PKD/Chitinase_dom"/>
</dbReference>
<feature type="compositionally biased region" description="Low complexity" evidence="4">
    <location>
        <begin position="307"/>
        <end position="318"/>
    </location>
</feature>
<reference evidence="6" key="2">
    <citation type="submission" date="2025-08" db="UniProtKB">
        <authorList>
            <consortium name="Ensembl"/>
        </authorList>
    </citation>
    <scope>IDENTIFICATION</scope>
</reference>
<gene>
    <name evidence="6" type="primary">LOC101868786</name>
</gene>
<feature type="region of interest" description="Disordered" evidence="4">
    <location>
        <begin position="683"/>
        <end position="702"/>
    </location>
</feature>
<evidence type="ECO:0000256" key="4">
    <source>
        <dbReference type="SAM" id="MobiDB-lite"/>
    </source>
</evidence>
<dbReference type="InterPro" id="IPR000601">
    <property type="entry name" value="PKD_dom"/>
</dbReference>
<evidence type="ECO:0000256" key="5">
    <source>
        <dbReference type="SAM" id="SignalP"/>
    </source>
</evidence>
<feature type="compositionally biased region" description="Low complexity" evidence="4">
    <location>
        <begin position="340"/>
        <end position="354"/>
    </location>
</feature>
<dbReference type="InterPro" id="IPR045219">
    <property type="entry name" value="PKAT"/>
</dbReference>
<evidence type="ECO:0000256" key="1">
    <source>
        <dbReference type="ARBA" id="ARBA00022729"/>
    </source>
</evidence>
<reference evidence="6" key="1">
    <citation type="submission" date="2020-03" db="EMBL/GenBank/DDBJ databases">
        <title>Melopsittacus undulatus (budgerigar) genome, bMelUnd1, maternal haplotype with Z.</title>
        <authorList>
            <person name="Gedman G."/>
            <person name="Mountcastle J."/>
            <person name="Haase B."/>
            <person name="Formenti G."/>
            <person name="Wright T."/>
            <person name="Apodaca J."/>
            <person name="Pelan S."/>
            <person name="Chow W."/>
            <person name="Rhie A."/>
            <person name="Howe K."/>
            <person name="Fedrigo O."/>
            <person name="Jarvis E.D."/>
        </authorList>
    </citation>
    <scope>NUCLEOTIDE SEQUENCE [LARGE SCALE GENOMIC DNA]</scope>
</reference>
<dbReference type="Ensembl" id="ENSMUNT00000034000.1">
    <property type="protein sequence ID" value="ENSMUNP00000030833.1"/>
    <property type="gene ID" value="ENSMUNG00000017152.1"/>
</dbReference>
<feature type="chain" id="PRO_5043882404" evidence="5">
    <location>
        <begin position="20"/>
        <end position="702"/>
    </location>
</feature>
<keyword evidence="7" id="KW-1185">Reference proteome</keyword>
<dbReference type="GO" id="GO:0005886">
    <property type="term" value="C:plasma membrane"/>
    <property type="evidence" value="ECO:0007669"/>
    <property type="project" value="TreeGrafter"/>
</dbReference>
<dbReference type="Pfam" id="PF20433">
    <property type="entry name" value="PKAT_KLD"/>
    <property type="match status" value="1"/>
</dbReference>
<protein>
    <submittedName>
        <fullName evidence="6">Uncharacterized protein</fullName>
    </submittedName>
</protein>
<dbReference type="SMART" id="SM00089">
    <property type="entry name" value="PKD"/>
    <property type="match status" value="1"/>
</dbReference>
<dbReference type="PROSITE" id="PS50093">
    <property type="entry name" value="PKD"/>
    <property type="match status" value="1"/>
</dbReference>
<evidence type="ECO:0000313" key="7">
    <source>
        <dbReference type="Proteomes" id="UP000694405"/>
    </source>
</evidence>
<organism evidence="6 7">
    <name type="scientific">Melopsittacus undulatus</name>
    <name type="common">Budgerigar</name>
    <name type="synonym">Psittacus undulatus</name>
    <dbReference type="NCBI Taxonomy" id="13146"/>
    <lineage>
        <taxon>Eukaryota</taxon>
        <taxon>Metazoa</taxon>
        <taxon>Chordata</taxon>
        <taxon>Craniata</taxon>
        <taxon>Vertebrata</taxon>
        <taxon>Euteleostomi</taxon>
        <taxon>Archelosauria</taxon>
        <taxon>Archosauria</taxon>
        <taxon>Dinosauria</taxon>
        <taxon>Saurischia</taxon>
        <taxon>Theropoda</taxon>
        <taxon>Coelurosauria</taxon>
        <taxon>Aves</taxon>
        <taxon>Neognathae</taxon>
        <taxon>Neoaves</taxon>
        <taxon>Telluraves</taxon>
        <taxon>Australaves</taxon>
        <taxon>Psittaciformes</taxon>
        <taxon>Psittaculidae</taxon>
        <taxon>Melopsittacus</taxon>
    </lineage>
</organism>
<feature type="region of interest" description="Disordered" evidence="4">
    <location>
        <begin position="304"/>
        <end position="355"/>
    </location>
</feature>
<accession>A0A8V5GUK6</accession>
<dbReference type="InterPro" id="IPR059017">
    <property type="entry name" value="PMEL_NMB_N"/>
</dbReference>
<dbReference type="CDD" id="cd00146">
    <property type="entry name" value="PKD"/>
    <property type="match status" value="1"/>
</dbReference>
<dbReference type="SUPFAM" id="SSF49299">
    <property type="entry name" value="PKD domain"/>
    <property type="match status" value="1"/>
</dbReference>
<proteinExistence type="inferred from homology"/>
<sequence>MRVLGVTAVLGTLLVLAVAQRRAGGRSRSWSGRPAPFRSWDPQRYRPWQEGAAVQPDCWRGGDVTFDISNDAPTMAGADATFSIALRLPSTQELLPDGSVVWSQNCTVNGTRVARGDPVFPDPPDEANGVFPDGRPFPTGGKRGRFVYVWWTWGRYWQVVDGATSQLTVGTAGVPLGSYTMEVVVYHYRGRQKFIPIGRASSQFSITDQVPFAVDVAQVPGAADGAGRYVRNRAVSFTVRLHDPSRFLRDADISYSWDFGDGSGTLISRSATVTHTYLETGSFAARMVLQAAIPLSPCGTSAAPVVGPTTGTSPTAAPTQPPGSTPGVPSTGKGAPEPTPAASGSPTGGSAAVTVPSDTAVTPTLVALSTPAAAAAGTGPAAAAVSMVPLLPTSVAPAADALVTVAVDTEGMVATGGYWGVLGGSPGPSASSLTLASPADTAMAVSMAGATDGATAGATDGATAGATDGATAGATDGATSVPMAASTDAAMDTATDRQAPAAEGTGCILYRYGTFSTQLDIVQGIESVSIVQVVPVAAEGGESSVELMVTCEGSRPEQVCTVVADAECREAAAQTCSAVEPGPGCQLLLRQDFNGSGLFCLNVSLAAAGSLAVASTRLSVGRGGGRGGSGGMGGDAGDTRTLPCRRVQYHPLPPAAPPAPRPRGWLPPSSALRLLLRRALGGGDLGGAPSSESSPLLHGNPA</sequence>
<dbReference type="Gene3D" id="2.60.40.10">
    <property type="entry name" value="Immunoglobulins"/>
    <property type="match status" value="1"/>
</dbReference>
<evidence type="ECO:0000256" key="2">
    <source>
        <dbReference type="ARBA" id="ARBA00023180"/>
    </source>
</evidence>
<dbReference type="FunFam" id="2.60.40.10:FF:001512">
    <property type="entry name" value="Premelanosome protein a"/>
    <property type="match status" value="1"/>
</dbReference>
<dbReference type="AlphaFoldDB" id="A0A8V5GUK6"/>
<keyword evidence="2" id="KW-0325">Glycoprotein</keyword>
<feature type="signal peptide" evidence="5">
    <location>
        <begin position="1"/>
        <end position="19"/>
    </location>
</feature>
<dbReference type="PANTHER" id="PTHR11861">
    <property type="entry name" value="MELANOCYTE PROTEIN PMEL 17-RELATED"/>
    <property type="match status" value="1"/>
</dbReference>
<dbReference type="InterPro" id="IPR035986">
    <property type="entry name" value="PKD_dom_sf"/>
</dbReference>
<feature type="region of interest" description="Disordered" evidence="4">
    <location>
        <begin position="620"/>
        <end position="641"/>
    </location>
</feature>
<comment type="similarity">
    <text evidence="3">Belongs to the PMEL/NMB family.</text>
</comment>
<dbReference type="InterPro" id="IPR046846">
    <property type="entry name" value="PKAT_KLD"/>
</dbReference>
<keyword evidence="1 5" id="KW-0732">Signal</keyword>
<feature type="region of interest" description="Disordered" evidence="4">
    <location>
        <begin position="113"/>
        <end position="135"/>
    </location>
</feature>
<dbReference type="GO" id="GO:0032438">
    <property type="term" value="P:melanosome organization"/>
    <property type="evidence" value="ECO:0007669"/>
    <property type="project" value="TreeGrafter"/>
</dbReference>
<evidence type="ECO:0000313" key="6">
    <source>
        <dbReference type="Ensembl" id="ENSMUNP00000030833.1"/>
    </source>
</evidence>
<dbReference type="PANTHER" id="PTHR11861:SF1">
    <property type="entry name" value="MELANOCYTE PROTEIN PMEL"/>
    <property type="match status" value="1"/>
</dbReference>